<name>A0A8T7MAP8_9CHLR</name>
<dbReference type="RefSeq" id="WP_341470927.1">
    <property type="nucleotide sequence ID" value="NZ_CP128400.1"/>
</dbReference>
<evidence type="ECO:0000313" key="4">
    <source>
        <dbReference type="Proteomes" id="UP001431572"/>
    </source>
</evidence>
<dbReference type="Proteomes" id="UP000521676">
    <property type="component" value="Unassembled WGS sequence"/>
</dbReference>
<proteinExistence type="predicted"/>
<accession>A0A8T7MAP8</accession>
<organism evidence="1 3">
    <name type="scientific">Candidatus Chlorohelix allophototropha</name>
    <dbReference type="NCBI Taxonomy" id="3003348"/>
    <lineage>
        <taxon>Bacteria</taxon>
        <taxon>Bacillati</taxon>
        <taxon>Chloroflexota</taxon>
        <taxon>Chloroflexia</taxon>
        <taxon>Candidatus Chloroheliales</taxon>
        <taxon>Candidatus Chloroheliaceae</taxon>
        <taxon>Candidatus Chlorohelix</taxon>
    </lineage>
</organism>
<reference evidence="1 3" key="1">
    <citation type="submission" date="2020-06" db="EMBL/GenBank/DDBJ databases">
        <title>Anoxygenic phototrophic Chloroflexota member uses a Type I reaction center.</title>
        <authorList>
            <person name="Tsuji J.M."/>
            <person name="Shaw N.A."/>
            <person name="Nagashima S."/>
            <person name="Venkiteswaran J."/>
            <person name="Schiff S.L."/>
            <person name="Hanada S."/>
            <person name="Tank M."/>
            <person name="Neufeld J.D."/>
        </authorList>
    </citation>
    <scope>NUCLEOTIDE SEQUENCE [LARGE SCALE GENOMIC DNA]</scope>
    <source>
        <strain evidence="1">L227-S17</strain>
    </source>
</reference>
<dbReference type="AlphaFoldDB" id="A0A8T7MAP8"/>
<sequence length="81" mass="8784">MTIGPEGKKQQLVEVLNLVDTGTSLLVAAAAREDFNVHTTLETVIEILKETGLPKGITFDRDPRFVGSYSGLEVPIAPFDI</sequence>
<dbReference type="EMBL" id="CP128400">
    <property type="protein sequence ID" value="WJW69024.1"/>
    <property type="molecule type" value="Genomic_DNA"/>
</dbReference>
<evidence type="ECO:0000313" key="3">
    <source>
        <dbReference type="Proteomes" id="UP000521676"/>
    </source>
</evidence>
<gene>
    <name evidence="1" type="ORF">HXX08_24830</name>
    <name evidence="2" type="ORF">OZ401_002615</name>
</gene>
<protein>
    <submittedName>
        <fullName evidence="1">Uncharacterized protein</fullName>
    </submittedName>
</protein>
<reference evidence="2" key="2">
    <citation type="journal article" date="2024" name="Nature">
        <title>Anoxygenic phototroph of the Chloroflexota uses a type I reaction centre.</title>
        <authorList>
            <person name="Tsuji J.M."/>
            <person name="Shaw N.A."/>
            <person name="Nagashima S."/>
            <person name="Venkiteswaran J.J."/>
            <person name="Schiff S.L."/>
            <person name="Watanabe T."/>
            <person name="Fukui M."/>
            <person name="Hanada S."/>
            <person name="Tank M."/>
            <person name="Neufeld J.D."/>
        </authorList>
    </citation>
    <scope>NUCLEOTIDE SEQUENCE</scope>
    <source>
        <strain evidence="2">L227-S17</strain>
    </source>
</reference>
<dbReference type="EMBL" id="JACATZ010000003">
    <property type="protein sequence ID" value="NWJ49096.1"/>
    <property type="molecule type" value="Genomic_DNA"/>
</dbReference>
<dbReference type="Proteomes" id="UP001431572">
    <property type="component" value="Chromosome 2"/>
</dbReference>
<evidence type="ECO:0000313" key="2">
    <source>
        <dbReference type="EMBL" id="WJW69024.1"/>
    </source>
</evidence>
<keyword evidence="4" id="KW-1185">Reference proteome</keyword>
<evidence type="ECO:0000313" key="1">
    <source>
        <dbReference type="EMBL" id="NWJ49096.1"/>
    </source>
</evidence>